<proteinExistence type="inferred from homology"/>
<keyword evidence="9" id="KW-1185">Reference proteome</keyword>
<evidence type="ECO:0000256" key="5">
    <source>
        <dbReference type="ARBA" id="ARBA00023136"/>
    </source>
</evidence>
<dbReference type="Pfam" id="PF01679">
    <property type="entry name" value="Pmp3"/>
    <property type="match status" value="1"/>
</dbReference>
<keyword evidence="4 7" id="KW-1133">Transmembrane helix</keyword>
<keyword evidence="3 7" id="KW-0812">Transmembrane</keyword>
<sequence>MCLCCVCCTVSDLILYVVAFFLPPVAVLLRAGLYSSDFLLNLLLTLFGFVPGLIHAFYFITTSSPLRRNQEAVYYYQSGWQDSRRGRDDGNGRNGTSRQYVAQQPPSVAPGPSVHTPLLLDGSNSSREDPDAKGPPPPYSEMV</sequence>
<evidence type="ECO:0000256" key="7">
    <source>
        <dbReference type="SAM" id="Phobius"/>
    </source>
</evidence>
<feature type="compositionally biased region" description="Polar residues" evidence="6">
    <location>
        <begin position="96"/>
        <end position="106"/>
    </location>
</feature>
<dbReference type="EMBL" id="LT598466">
    <property type="protein sequence ID" value="SCU83332.1"/>
    <property type="molecule type" value="Genomic_DNA"/>
</dbReference>
<dbReference type="GO" id="GO:0016020">
    <property type="term" value="C:membrane"/>
    <property type="evidence" value="ECO:0007669"/>
    <property type="project" value="UniProtKB-SubCell"/>
</dbReference>
<feature type="compositionally biased region" description="Pro residues" evidence="6">
    <location>
        <begin position="133"/>
        <end position="143"/>
    </location>
</feature>
<feature type="transmembrane region" description="Helical" evidence="7">
    <location>
        <begin position="38"/>
        <end position="60"/>
    </location>
</feature>
<feature type="region of interest" description="Disordered" evidence="6">
    <location>
        <begin position="81"/>
        <end position="143"/>
    </location>
</feature>
<evidence type="ECO:0000313" key="9">
    <source>
        <dbReference type="Proteomes" id="UP000191024"/>
    </source>
</evidence>
<name>A0A1G4J1H0_9SACH</name>
<dbReference type="InterPro" id="IPR000612">
    <property type="entry name" value="PMP3"/>
</dbReference>
<dbReference type="OrthoDB" id="2802411at2759"/>
<evidence type="ECO:0000256" key="4">
    <source>
        <dbReference type="ARBA" id="ARBA00022989"/>
    </source>
</evidence>
<feature type="compositionally biased region" description="Basic and acidic residues" evidence="6">
    <location>
        <begin position="82"/>
        <end position="91"/>
    </location>
</feature>
<evidence type="ECO:0000256" key="6">
    <source>
        <dbReference type="SAM" id="MobiDB-lite"/>
    </source>
</evidence>
<feature type="transmembrane region" description="Helical" evidence="7">
    <location>
        <begin position="13"/>
        <end position="31"/>
    </location>
</feature>
<dbReference type="Proteomes" id="UP000191024">
    <property type="component" value="Chromosome C"/>
</dbReference>
<dbReference type="PROSITE" id="PS01309">
    <property type="entry name" value="UPF0057"/>
    <property type="match status" value="1"/>
</dbReference>
<comment type="subcellular location">
    <subcellularLocation>
        <location evidence="1">Membrane</location>
    </subcellularLocation>
</comment>
<evidence type="ECO:0000256" key="3">
    <source>
        <dbReference type="ARBA" id="ARBA00022692"/>
    </source>
</evidence>
<evidence type="ECO:0000256" key="1">
    <source>
        <dbReference type="ARBA" id="ARBA00004370"/>
    </source>
</evidence>
<keyword evidence="5 7" id="KW-0472">Membrane</keyword>
<evidence type="ECO:0000256" key="2">
    <source>
        <dbReference type="ARBA" id="ARBA00009530"/>
    </source>
</evidence>
<dbReference type="AlphaFoldDB" id="A0A1G4J1H0"/>
<dbReference type="PANTHER" id="PTHR21659">
    <property type="entry name" value="HYDROPHOBIC PROTEIN RCI2 LOW TEMPERATURE AND SALT RESPONSIVE PROTEIN LTI6 -RELATED"/>
    <property type="match status" value="1"/>
</dbReference>
<organism evidence="8 9">
    <name type="scientific">Lachancea mirantina</name>
    <dbReference type="NCBI Taxonomy" id="1230905"/>
    <lineage>
        <taxon>Eukaryota</taxon>
        <taxon>Fungi</taxon>
        <taxon>Dikarya</taxon>
        <taxon>Ascomycota</taxon>
        <taxon>Saccharomycotina</taxon>
        <taxon>Saccharomycetes</taxon>
        <taxon>Saccharomycetales</taxon>
        <taxon>Saccharomycetaceae</taxon>
        <taxon>Lachancea</taxon>
    </lineage>
</organism>
<comment type="similarity">
    <text evidence="2">Belongs to the UPF0057 (PMP3) family.</text>
</comment>
<gene>
    <name evidence="8" type="ORF">LAMI_0C02828G</name>
</gene>
<evidence type="ECO:0000313" key="8">
    <source>
        <dbReference type="EMBL" id="SCU83332.1"/>
    </source>
</evidence>
<dbReference type="PANTHER" id="PTHR21659:SF114">
    <property type="entry name" value="PROTEIN SNA4"/>
    <property type="match status" value="1"/>
</dbReference>
<reference evidence="9" key="1">
    <citation type="submission" date="2016-03" db="EMBL/GenBank/DDBJ databases">
        <authorList>
            <person name="Devillers H."/>
        </authorList>
    </citation>
    <scope>NUCLEOTIDE SEQUENCE [LARGE SCALE GENOMIC DNA]</scope>
</reference>
<accession>A0A1G4J1H0</accession>
<protein>
    <submittedName>
        <fullName evidence="8">LAMI_0C02828g1_1</fullName>
    </submittedName>
</protein>